<dbReference type="PANTHER" id="PTHR30012:SF7">
    <property type="entry name" value="PROTEIN TRANSPORT PROTEIN HOFC HOMOLOG"/>
    <property type="match status" value="1"/>
</dbReference>
<evidence type="ECO:0000259" key="9">
    <source>
        <dbReference type="Pfam" id="PF00482"/>
    </source>
</evidence>
<evidence type="ECO:0000256" key="1">
    <source>
        <dbReference type="ARBA" id="ARBA00004429"/>
    </source>
</evidence>
<evidence type="ECO:0000256" key="4">
    <source>
        <dbReference type="ARBA" id="ARBA00022519"/>
    </source>
</evidence>
<reference evidence="10 11" key="1">
    <citation type="submission" date="2016-02" db="EMBL/GenBank/DDBJ databases">
        <title>Complete genome sequence of Pseudomonas azotoformans S4.</title>
        <authorList>
            <person name="Fang Y."/>
            <person name="Wu L."/>
            <person name="Feng G."/>
        </authorList>
    </citation>
    <scope>NUCLEOTIDE SEQUENCE [LARGE SCALE GENOMIC DNA]</scope>
    <source>
        <strain evidence="10 11">S4</strain>
    </source>
</reference>
<dbReference type="Pfam" id="PF00482">
    <property type="entry name" value="T2SSF"/>
    <property type="match status" value="2"/>
</dbReference>
<comment type="subcellular location">
    <subcellularLocation>
        <location evidence="1">Cell inner membrane</location>
        <topology evidence="1">Multi-pass membrane protein</topology>
    </subcellularLocation>
</comment>
<evidence type="ECO:0000256" key="7">
    <source>
        <dbReference type="ARBA" id="ARBA00023136"/>
    </source>
</evidence>
<keyword evidence="6 8" id="KW-1133">Transmembrane helix</keyword>
<dbReference type="PRINTS" id="PR00812">
    <property type="entry name" value="BCTERIALGSPF"/>
</dbReference>
<dbReference type="PANTHER" id="PTHR30012">
    <property type="entry name" value="GENERAL SECRETION PATHWAY PROTEIN"/>
    <property type="match status" value="1"/>
</dbReference>
<protein>
    <recommendedName>
        <fullName evidence="9">Type II secretion system protein GspF domain-containing protein</fullName>
    </recommendedName>
</protein>
<evidence type="ECO:0000313" key="10">
    <source>
        <dbReference type="EMBL" id="AMN80586.1"/>
    </source>
</evidence>
<keyword evidence="5 8" id="KW-0812">Transmembrane</keyword>
<dbReference type="InterPro" id="IPR018076">
    <property type="entry name" value="T2SS_GspF_dom"/>
</dbReference>
<evidence type="ECO:0000256" key="6">
    <source>
        <dbReference type="ARBA" id="ARBA00022989"/>
    </source>
</evidence>
<dbReference type="InterPro" id="IPR042094">
    <property type="entry name" value="T2SS_GspF_sf"/>
</dbReference>
<evidence type="ECO:0000256" key="3">
    <source>
        <dbReference type="ARBA" id="ARBA00022475"/>
    </source>
</evidence>
<organism evidence="10 11">
    <name type="scientific">Pseudomonas azotoformans</name>
    <dbReference type="NCBI Taxonomy" id="47878"/>
    <lineage>
        <taxon>Bacteria</taxon>
        <taxon>Pseudomonadati</taxon>
        <taxon>Pseudomonadota</taxon>
        <taxon>Gammaproteobacteria</taxon>
        <taxon>Pseudomonadales</taxon>
        <taxon>Pseudomonadaceae</taxon>
        <taxon>Pseudomonas</taxon>
    </lineage>
</organism>
<evidence type="ECO:0000256" key="2">
    <source>
        <dbReference type="ARBA" id="ARBA00005745"/>
    </source>
</evidence>
<name>A0A127I1C7_PSEAZ</name>
<dbReference type="AlphaFoldDB" id="A0A127I1C7"/>
<dbReference type="EMBL" id="CP014546">
    <property type="protein sequence ID" value="AMN80586.1"/>
    <property type="molecule type" value="Genomic_DNA"/>
</dbReference>
<evidence type="ECO:0000313" key="11">
    <source>
        <dbReference type="Proteomes" id="UP000070516"/>
    </source>
</evidence>
<dbReference type="GO" id="GO:0005886">
    <property type="term" value="C:plasma membrane"/>
    <property type="evidence" value="ECO:0007669"/>
    <property type="project" value="UniProtKB-SubCell"/>
</dbReference>
<gene>
    <name evidence="10" type="ORF">AYR47_20750</name>
</gene>
<proteinExistence type="inferred from homology"/>
<feature type="transmembrane region" description="Helical" evidence="8">
    <location>
        <begin position="217"/>
        <end position="236"/>
    </location>
</feature>
<dbReference type="Proteomes" id="UP000070516">
    <property type="component" value="Chromosome"/>
</dbReference>
<keyword evidence="4" id="KW-0997">Cell inner membrane</keyword>
<feature type="domain" description="Type II secretion system protein GspF" evidence="9">
    <location>
        <begin position="65"/>
        <end position="187"/>
    </location>
</feature>
<keyword evidence="3" id="KW-1003">Cell membrane</keyword>
<dbReference type="Gene3D" id="1.20.81.30">
    <property type="entry name" value="Type II secretion system (T2SS), domain F"/>
    <property type="match status" value="2"/>
</dbReference>
<feature type="transmembrane region" description="Helical" evidence="8">
    <location>
        <begin position="369"/>
        <end position="389"/>
    </location>
</feature>
<accession>A0A127I1C7</accession>
<evidence type="ECO:0000256" key="8">
    <source>
        <dbReference type="SAM" id="Phobius"/>
    </source>
</evidence>
<dbReference type="GO" id="GO:0015628">
    <property type="term" value="P:protein secretion by the type II secretion system"/>
    <property type="evidence" value="ECO:0007669"/>
    <property type="project" value="TreeGrafter"/>
</dbReference>
<feature type="transmembrane region" description="Helical" evidence="8">
    <location>
        <begin position="165"/>
        <end position="187"/>
    </location>
</feature>
<keyword evidence="7 8" id="KW-0472">Membrane</keyword>
<comment type="similarity">
    <text evidence="2">Belongs to the GSP F family.</text>
</comment>
<feature type="domain" description="Type II secretion system protein GspF" evidence="9">
    <location>
        <begin position="267"/>
        <end position="388"/>
    </location>
</feature>
<dbReference type="InterPro" id="IPR003004">
    <property type="entry name" value="GspF/PilC"/>
</dbReference>
<evidence type="ECO:0000256" key="5">
    <source>
        <dbReference type="ARBA" id="ARBA00022692"/>
    </source>
</evidence>
<dbReference type="KEGG" id="pazo:AYR47_20750"/>
<sequence length="397" mass="44211">MAKYRVRGVSSVGAINEVMLIASSIDHAHKQAIESGIRVVDIRPVGWRISLSSRESSLDLGLLTHEVVSLLRAGLSLIETLEALIEREHVVLRDLRILSSVLARIREGQPFSRALSEFPEEFPNLFVASVAASEQTGDLVESLERYLRYHAQATQIRQKILSASLYPILLMVAGAAVGLFLLCYLVPRFSEVYNNINTELPFMSRWLMHWGQWVNGHWQWVLAGGVGSVTSFVLLLKRPAVRFQLKKLITGNRWIGPKVRLGQLSRFYRALGLLLSGGIPIVKAMQMVRALLPAAQSHALEKAISDVEEGKRLSIGLLNNGLTTSVALRLLRVGERNGQISNMLEQVALFHDAEVTQWIDRFSRLFEPLLMIVIGLVIGAIVILLYLPIFDLAGSLQ</sequence>